<dbReference type="PANTHER" id="PTHR48111">
    <property type="entry name" value="REGULATOR OF RPOS"/>
    <property type="match status" value="1"/>
</dbReference>
<evidence type="ECO:0000259" key="8">
    <source>
        <dbReference type="PROSITE" id="PS50110"/>
    </source>
</evidence>
<keyword evidence="3" id="KW-0805">Transcription regulation</keyword>
<evidence type="ECO:0000256" key="2">
    <source>
        <dbReference type="ARBA" id="ARBA00023012"/>
    </source>
</evidence>
<dbReference type="InterPro" id="IPR036388">
    <property type="entry name" value="WH-like_DNA-bd_sf"/>
</dbReference>
<dbReference type="Proteomes" id="UP001344632">
    <property type="component" value="Unassembled WGS sequence"/>
</dbReference>
<dbReference type="InterPro" id="IPR016032">
    <property type="entry name" value="Sig_transdc_resp-reg_C-effctor"/>
</dbReference>
<evidence type="ECO:0000256" key="3">
    <source>
        <dbReference type="ARBA" id="ARBA00023015"/>
    </source>
</evidence>
<keyword evidence="5" id="KW-0804">Transcription</keyword>
<keyword evidence="11" id="KW-1185">Reference proteome</keyword>
<dbReference type="EMBL" id="JARLKZ010000005">
    <property type="protein sequence ID" value="MEC0239546.1"/>
    <property type="molecule type" value="Genomic_DNA"/>
</dbReference>
<dbReference type="CDD" id="cd00383">
    <property type="entry name" value="trans_reg_C"/>
    <property type="match status" value="1"/>
</dbReference>
<feature type="domain" description="OmpR/PhoB-type" evidence="9">
    <location>
        <begin position="147"/>
        <end position="245"/>
    </location>
</feature>
<protein>
    <submittedName>
        <fullName evidence="10">Response regulator transcription factor</fullName>
    </submittedName>
</protein>
<dbReference type="InterPro" id="IPR001867">
    <property type="entry name" value="OmpR/PhoB-type_DNA-bd"/>
</dbReference>
<organism evidence="10 11">
    <name type="scientific">Paenibacillus dokdonensis</name>
    <dbReference type="NCBI Taxonomy" id="2567944"/>
    <lineage>
        <taxon>Bacteria</taxon>
        <taxon>Bacillati</taxon>
        <taxon>Bacillota</taxon>
        <taxon>Bacilli</taxon>
        <taxon>Bacillales</taxon>
        <taxon>Paenibacillaceae</taxon>
        <taxon>Paenibacillus</taxon>
    </lineage>
</organism>
<dbReference type="Gene3D" id="3.40.50.2300">
    <property type="match status" value="1"/>
</dbReference>
<evidence type="ECO:0000256" key="4">
    <source>
        <dbReference type="ARBA" id="ARBA00023125"/>
    </source>
</evidence>
<comment type="caution">
    <text evidence="10">The sequence shown here is derived from an EMBL/GenBank/DDBJ whole genome shotgun (WGS) entry which is preliminary data.</text>
</comment>
<dbReference type="SUPFAM" id="SSF46894">
    <property type="entry name" value="C-terminal effector domain of the bipartite response regulators"/>
    <property type="match status" value="1"/>
</dbReference>
<reference evidence="10 11" key="1">
    <citation type="submission" date="2023-03" db="EMBL/GenBank/DDBJ databases">
        <title>Bacillus Genome Sequencing.</title>
        <authorList>
            <person name="Dunlap C."/>
        </authorList>
    </citation>
    <scope>NUCLEOTIDE SEQUENCE [LARGE SCALE GENOMIC DNA]</scope>
    <source>
        <strain evidence="10 11">BD-525</strain>
    </source>
</reference>
<keyword evidence="1" id="KW-0597">Phosphoprotein</keyword>
<dbReference type="InterPro" id="IPR039420">
    <property type="entry name" value="WalR-like"/>
</dbReference>
<proteinExistence type="predicted"/>
<feature type="DNA-binding region" description="OmpR/PhoB-type" evidence="7">
    <location>
        <begin position="147"/>
        <end position="245"/>
    </location>
</feature>
<keyword evidence="4 7" id="KW-0238">DNA-binding</keyword>
<evidence type="ECO:0000256" key="5">
    <source>
        <dbReference type="ARBA" id="ARBA00023163"/>
    </source>
</evidence>
<sequence>MVKYLPMDFNVKSGETMQEKLLVVGTFLKDAGLMDILHQDGYEVTVVPNEHKAIRTINEQSIDMLLLKRSEHTAGSLHKILKALLREQGDRPFPIILFEENPNTEAVIEGLEAGANDVVPKSIQGSELLARIRNLLGIFHIENERNNQKVIVEDLVLDPGSRKASRDGREISLTVKEFDLLLYLARHTNRVCTREEILKKVWDYDFLMGTNVVDVYIRHLRRKMDKGYSKKLIQSVRGVGYIIKEGE</sequence>
<evidence type="ECO:0000256" key="7">
    <source>
        <dbReference type="PROSITE-ProRule" id="PRU01091"/>
    </source>
</evidence>
<dbReference type="Pfam" id="PF00072">
    <property type="entry name" value="Response_reg"/>
    <property type="match status" value="1"/>
</dbReference>
<name>A0ABU6GMS8_9BACL</name>
<feature type="domain" description="Response regulatory" evidence="8">
    <location>
        <begin position="19"/>
        <end position="136"/>
    </location>
</feature>
<dbReference type="InterPro" id="IPR001789">
    <property type="entry name" value="Sig_transdc_resp-reg_receiver"/>
</dbReference>
<dbReference type="PANTHER" id="PTHR48111:SF22">
    <property type="entry name" value="REGULATOR OF RPOS"/>
    <property type="match status" value="1"/>
</dbReference>
<dbReference type="SMART" id="SM00862">
    <property type="entry name" value="Trans_reg_C"/>
    <property type="match status" value="1"/>
</dbReference>
<evidence type="ECO:0000256" key="6">
    <source>
        <dbReference type="PROSITE-ProRule" id="PRU00169"/>
    </source>
</evidence>
<evidence type="ECO:0000259" key="9">
    <source>
        <dbReference type="PROSITE" id="PS51755"/>
    </source>
</evidence>
<accession>A0ABU6GMS8</accession>
<dbReference type="Gene3D" id="1.10.10.10">
    <property type="entry name" value="Winged helix-like DNA-binding domain superfamily/Winged helix DNA-binding domain"/>
    <property type="match status" value="1"/>
</dbReference>
<keyword evidence="2" id="KW-0902">Two-component regulatory system</keyword>
<evidence type="ECO:0000256" key="1">
    <source>
        <dbReference type="ARBA" id="ARBA00022553"/>
    </source>
</evidence>
<dbReference type="Pfam" id="PF00486">
    <property type="entry name" value="Trans_reg_C"/>
    <property type="match status" value="1"/>
</dbReference>
<evidence type="ECO:0000313" key="10">
    <source>
        <dbReference type="EMBL" id="MEC0239546.1"/>
    </source>
</evidence>
<dbReference type="SUPFAM" id="SSF52172">
    <property type="entry name" value="CheY-like"/>
    <property type="match status" value="1"/>
</dbReference>
<gene>
    <name evidence="10" type="ORF">P4H66_06705</name>
</gene>
<dbReference type="InterPro" id="IPR011006">
    <property type="entry name" value="CheY-like_superfamily"/>
</dbReference>
<comment type="caution">
    <text evidence="6">Lacks conserved residue(s) required for the propagation of feature annotation.</text>
</comment>
<evidence type="ECO:0000313" key="11">
    <source>
        <dbReference type="Proteomes" id="UP001344632"/>
    </source>
</evidence>
<dbReference type="PROSITE" id="PS50110">
    <property type="entry name" value="RESPONSE_REGULATORY"/>
    <property type="match status" value="1"/>
</dbReference>
<dbReference type="PROSITE" id="PS51755">
    <property type="entry name" value="OMPR_PHOB"/>
    <property type="match status" value="1"/>
</dbReference>
<dbReference type="RefSeq" id="WP_326086742.1">
    <property type="nucleotide sequence ID" value="NZ_JARLKZ010000005.1"/>
</dbReference>